<sequence length="1630" mass="186980">MRNTRSNPTGVNSRGTARSGPARSRGTARSGPARSRGSVGRRAPAREPVGQNPPDIRAIVEEVVRQMMPVLSNNPHPSGNPNPSANPDPTEEAAKSVHDGQPENESQGESRARAVKETQGGEASARKVGCTYKSFLGCKPKEFSGTDDPVKAMEWIMHMEKVFRVSKCSDEDKVEFATNQLTSGALHWWQTYYRSLDLDSSQSILWEQFKTKFNEEYCSEVAMQKLEDEFLHLEQGSRSVQEYTLSFLEKARFAEHHIYTEKRKIDKYVRGLTTRIREIVQPLKLTTFRQVVDRATERETELKRQEDEKKVLETKRKAEDQGWTPQKKLQQSGSKGKGQKDEGRWCEKCRKRHTGSCRSDTGSVSCRNCGKTGHSTRDCRSDRRCFQCGATDHIRLNCPQLKSGVYSERPRDDQVGKKEEQKNRGRPVASRAFQMTVEEAREKTDVVTGIFTLNTIPVYVIFDPGATHCFVSESLLPRLNVPLTPMDESLEVAIADGRYVWVSEHMEGCQLKIYGTVFPIDLKPMTTNEFGVIVGMDWLATNYANVDCRNKSITVLSPEGEWMKIQGERPRLRMPVISFAQARSCVSKGGMSYLAYVSVAQPIKVGVANVNVVNEFPDVFPDELPGLPPDRQVEFTIELVPGAAPVARAPYRLAPSEMVELRKQLEELLDRGFIRPSTSPWGAPILFVKKKDGSMRMCIDYRELNKITLKNKYPLPRIDDLFDQLQGASYFSKIDLRSGYHQLKIRESDIPKTAFRTRYGHYEFLVMPFGLTNAPAVFMDLMNRVCRPFLDTSVIVFIDDILVYSRSQAEHEVHLRQVLELLRREKLYAKFSKCEFWLREVQFLGHVINAEGVKVDPAKIEAVMKWEPPRSPTEVRSFLGLAGYYRRFVENFSSIAVPLTKLTKKGEKFTWAKEQQEAFQKLKQALCEAPVLVLPQSGEEYVIYSDASRIGLGCVLMQKGRVIAYASRQLKDAEKKYPVHDLELAAVVLALKLWRHYLYGVKFVIYTDHKSLKYLFDQKELSMRQQRWMDLLKDFDCEIQYHPGKANVVADALSRKEAPLKVTSACMGVVSRLPGLIRLAQEEACKPENVKSERMVGYLKHLEENSQKLKTFRGRIWVPKQGEARNLLLEDSHYSRYAVHPGSTKMYRTLKPMYWWPGMKRDVGRFVEKCLTCLQVKSNHQKPYGEIQPLPIPEKKWDHITMDFVTKLPRTSRGYDSIWVIVDRLTKSAQFIPYKEKYRVDQLAKIYIDEVFCRHGVPTSIVSDRDSRFTSHFWQSFQEQLGTKVLMSTAYHPQTDGQSERTIQTLEDMLRTCVIDFGGSWEDHLPLVEFAYNNSYHSSIQMAPYEALYGAPCRTPTCWTEAGEKPLAGPEIVAQTEEKIKLIRENLKVAQNRQKQYADRRVKPIEFQVGDMVMLKVSPWKGLIRFGKKGKLSPRFIGPFRVSQRVGAVAYRLELPDELHGIHDVFHVSHLRKTLFDKSQQVPLADIEVDEKLRYPEQPERVLDRKIRQLRNKKISMVKVLWRHHKGSDMTWETEILADFLQRIGRSFEGLKLASWFLAFKGYNWKKLRSSAQEQGAVRPGSGRGAPRRSAPDSWRSAPPMQWPDRNFETLTFALLVRLSSNLNHKYIMV</sequence>
<organism evidence="1 2">
    <name type="scientific">Cichorium intybus</name>
    <name type="common">Chicory</name>
    <dbReference type="NCBI Taxonomy" id="13427"/>
    <lineage>
        <taxon>Eukaryota</taxon>
        <taxon>Viridiplantae</taxon>
        <taxon>Streptophyta</taxon>
        <taxon>Embryophyta</taxon>
        <taxon>Tracheophyta</taxon>
        <taxon>Spermatophyta</taxon>
        <taxon>Magnoliopsida</taxon>
        <taxon>eudicotyledons</taxon>
        <taxon>Gunneridae</taxon>
        <taxon>Pentapetalae</taxon>
        <taxon>asterids</taxon>
        <taxon>campanulids</taxon>
        <taxon>Asterales</taxon>
        <taxon>Asteraceae</taxon>
        <taxon>Cichorioideae</taxon>
        <taxon>Cichorieae</taxon>
        <taxon>Cichoriinae</taxon>
        <taxon>Cichorium</taxon>
    </lineage>
</organism>
<dbReference type="EMBL" id="CM042011">
    <property type="protein sequence ID" value="KAI3764019.1"/>
    <property type="molecule type" value="Genomic_DNA"/>
</dbReference>
<accession>A0ACB9EY95</accession>
<protein>
    <submittedName>
        <fullName evidence="1">Uncharacterized protein</fullName>
    </submittedName>
</protein>
<comment type="caution">
    <text evidence="1">The sequence shown here is derived from an EMBL/GenBank/DDBJ whole genome shotgun (WGS) entry which is preliminary data.</text>
</comment>
<dbReference type="Proteomes" id="UP001055811">
    <property type="component" value="Linkage Group LG03"/>
</dbReference>
<keyword evidence="2" id="KW-1185">Reference proteome</keyword>
<proteinExistence type="predicted"/>
<reference evidence="2" key="1">
    <citation type="journal article" date="2022" name="Mol. Ecol. Resour.">
        <title>The genomes of chicory, endive, great burdock and yacon provide insights into Asteraceae palaeo-polyploidization history and plant inulin production.</title>
        <authorList>
            <person name="Fan W."/>
            <person name="Wang S."/>
            <person name="Wang H."/>
            <person name="Wang A."/>
            <person name="Jiang F."/>
            <person name="Liu H."/>
            <person name="Zhao H."/>
            <person name="Xu D."/>
            <person name="Zhang Y."/>
        </authorList>
    </citation>
    <scope>NUCLEOTIDE SEQUENCE [LARGE SCALE GENOMIC DNA]</scope>
    <source>
        <strain evidence="2">cv. Punajuju</strain>
    </source>
</reference>
<reference evidence="1 2" key="2">
    <citation type="journal article" date="2022" name="Mol. Ecol. Resour.">
        <title>The genomes of chicory, endive, great burdock and yacon provide insights into Asteraceae paleo-polyploidization history and plant inulin production.</title>
        <authorList>
            <person name="Fan W."/>
            <person name="Wang S."/>
            <person name="Wang H."/>
            <person name="Wang A."/>
            <person name="Jiang F."/>
            <person name="Liu H."/>
            <person name="Zhao H."/>
            <person name="Xu D."/>
            <person name="Zhang Y."/>
        </authorList>
    </citation>
    <scope>NUCLEOTIDE SEQUENCE [LARGE SCALE GENOMIC DNA]</scope>
    <source>
        <strain evidence="2">cv. Punajuju</strain>
        <tissue evidence="1">Leaves</tissue>
    </source>
</reference>
<evidence type="ECO:0000313" key="2">
    <source>
        <dbReference type="Proteomes" id="UP001055811"/>
    </source>
</evidence>
<gene>
    <name evidence="1" type="ORF">L2E82_14019</name>
</gene>
<evidence type="ECO:0000313" key="1">
    <source>
        <dbReference type="EMBL" id="KAI3764019.1"/>
    </source>
</evidence>
<name>A0ACB9EY95_CICIN</name>